<feature type="domain" description="CCHC-type" evidence="7">
    <location>
        <begin position="55"/>
        <end position="70"/>
    </location>
</feature>
<dbReference type="EMBL" id="PJQM01000510">
    <property type="protein sequence ID" value="RCI05003.1"/>
    <property type="molecule type" value="Genomic_DNA"/>
</dbReference>
<dbReference type="InterPro" id="IPR036875">
    <property type="entry name" value="Znf_CCHC_sf"/>
</dbReference>
<feature type="region of interest" description="Disordered" evidence="6">
    <location>
        <begin position="1"/>
        <end position="45"/>
    </location>
</feature>
<dbReference type="SUPFAM" id="SSF57756">
    <property type="entry name" value="Retrovirus zinc finger-like domains"/>
    <property type="match status" value="2"/>
</dbReference>
<evidence type="ECO:0000256" key="4">
    <source>
        <dbReference type="ARBA" id="ARBA00022833"/>
    </source>
</evidence>
<feature type="domain" description="CCHC-type" evidence="7">
    <location>
        <begin position="104"/>
        <end position="120"/>
    </location>
</feature>
<dbReference type="FunFam" id="4.10.60.10:FF:000091">
    <property type="entry name" value="Zinc finger CCHC-type-containing 9"/>
    <property type="match status" value="1"/>
</dbReference>
<evidence type="ECO:0000259" key="7">
    <source>
        <dbReference type="PROSITE" id="PS50158"/>
    </source>
</evidence>
<keyword evidence="3 5" id="KW-0863">Zinc-finger</keyword>
<protein>
    <recommendedName>
        <fullName evidence="7">CCHC-type domain-containing protein</fullName>
    </recommendedName>
</protein>
<reference evidence="8 9" key="1">
    <citation type="journal article" date="2018" name="G3 (Bethesda)">
        <title>Phylogenetic and Phylogenomic Definition of Rhizopus Species.</title>
        <authorList>
            <person name="Gryganskyi A.P."/>
            <person name="Golan J."/>
            <person name="Dolatabadi S."/>
            <person name="Mondo S."/>
            <person name="Robb S."/>
            <person name="Idnurm A."/>
            <person name="Muszewska A."/>
            <person name="Steczkiewicz K."/>
            <person name="Masonjones S."/>
            <person name="Liao H.L."/>
            <person name="Gajdeczka M.T."/>
            <person name="Anike F."/>
            <person name="Vuek A."/>
            <person name="Anishchenko I.M."/>
            <person name="Voigt K."/>
            <person name="de Hoog G.S."/>
            <person name="Smith M.E."/>
            <person name="Heitman J."/>
            <person name="Vilgalys R."/>
            <person name="Stajich J.E."/>
        </authorList>
    </citation>
    <scope>NUCLEOTIDE SEQUENCE [LARGE SCALE GENOMIC DNA]</scope>
    <source>
        <strain evidence="8 9">LSU 92-RS-03</strain>
    </source>
</reference>
<dbReference type="OrthoDB" id="3863715at2759"/>
<keyword evidence="2" id="KW-0677">Repeat</keyword>
<evidence type="ECO:0000313" key="8">
    <source>
        <dbReference type="EMBL" id="RCI05003.1"/>
    </source>
</evidence>
<gene>
    <name evidence="8" type="ORF">CU098_012638</name>
</gene>
<dbReference type="PROSITE" id="PS50158">
    <property type="entry name" value="ZF_CCHC"/>
    <property type="match status" value="3"/>
</dbReference>
<keyword evidence="4" id="KW-0862">Zinc</keyword>
<dbReference type="AlphaFoldDB" id="A0A367KS20"/>
<dbReference type="GO" id="GO:0008270">
    <property type="term" value="F:zinc ion binding"/>
    <property type="evidence" value="ECO:0007669"/>
    <property type="project" value="UniProtKB-KW"/>
</dbReference>
<keyword evidence="1" id="KW-0479">Metal-binding</keyword>
<dbReference type="GO" id="GO:0003676">
    <property type="term" value="F:nucleic acid binding"/>
    <property type="evidence" value="ECO:0007669"/>
    <property type="project" value="InterPro"/>
</dbReference>
<dbReference type="InterPro" id="IPR001878">
    <property type="entry name" value="Znf_CCHC"/>
</dbReference>
<evidence type="ECO:0000256" key="3">
    <source>
        <dbReference type="ARBA" id="ARBA00022771"/>
    </source>
</evidence>
<sequence>MKRKTFVKADDSFKVNPLLPRRDNQGNNNRGTKRGRDNDAGNGEKYNKRKATEVCFACRKPGHSVNRCPKNKEHANICYNCGTTEHRLKDCRKPRKNNELPYAKCFICNQEGHLAGQCPKNEKGLYPNGGSCAICKQVDHLAKDCPVTKETAGTTAVGMISLDQGADDDDYHIFAETKQKLKETKKKPVQAPVMQAKKKVVKF</sequence>
<dbReference type="STRING" id="4846.A0A367KS20"/>
<comment type="caution">
    <text evidence="8">The sequence shown here is derived from an EMBL/GenBank/DDBJ whole genome shotgun (WGS) entry which is preliminary data.</text>
</comment>
<evidence type="ECO:0000256" key="2">
    <source>
        <dbReference type="ARBA" id="ARBA00022737"/>
    </source>
</evidence>
<dbReference type="PANTHER" id="PTHR46242">
    <property type="entry name" value="ZINC FINGER CCHC DOMAIN-CONTAINING PROTEIN 9 ZCCHC9"/>
    <property type="match status" value="1"/>
</dbReference>
<evidence type="ECO:0000313" key="9">
    <source>
        <dbReference type="Proteomes" id="UP000253551"/>
    </source>
</evidence>
<organism evidence="8 9">
    <name type="scientific">Rhizopus stolonifer</name>
    <name type="common">Rhizopus nigricans</name>
    <dbReference type="NCBI Taxonomy" id="4846"/>
    <lineage>
        <taxon>Eukaryota</taxon>
        <taxon>Fungi</taxon>
        <taxon>Fungi incertae sedis</taxon>
        <taxon>Mucoromycota</taxon>
        <taxon>Mucoromycotina</taxon>
        <taxon>Mucoromycetes</taxon>
        <taxon>Mucorales</taxon>
        <taxon>Mucorineae</taxon>
        <taxon>Rhizopodaceae</taxon>
        <taxon>Rhizopus</taxon>
    </lineage>
</organism>
<evidence type="ECO:0000256" key="1">
    <source>
        <dbReference type="ARBA" id="ARBA00022723"/>
    </source>
</evidence>
<keyword evidence="9" id="KW-1185">Reference proteome</keyword>
<name>A0A367KS20_RHIST</name>
<feature type="domain" description="CCHC-type" evidence="7">
    <location>
        <begin position="78"/>
        <end position="93"/>
    </location>
</feature>
<proteinExistence type="predicted"/>
<dbReference type="SMART" id="SM00343">
    <property type="entry name" value="ZnF_C2HC"/>
    <property type="match status" value="4"/>
</dbReference>
<dbReference type="Gene3D" id="4.10.60.10">
    <property type="entry name" value="Zinc finger, CCHC-type"/>
    <property type="match status" value="2"/>
</dbReference>
<dbReference type="Proteomes" id="UP000253551">
    <property type="component" value="Unassembled WGS sequence"/>
</dbReference>
<evidence type="ECO:0000256" key="6">
    <source>
        <dbReference type="SAM" id="MobiDB-lite"/>
    </source>
</evidence>
<dbReference type="InterPro" id="IPR042246">
    <property type="entry name" value="ZCCHC9"/>
</dbReference>
<dbReference type="Pfam" id="PF00098">
    <property type="entry name" value="zf-CCHC"/>
    <property type="match status" value="4"/>
</dbReference>
<evidence type="ECO:0000256" key="5">
    <source>
        <dbReference type="PROSITE-ProRule" id="PRU00047"/>
    </source>
</evidence>
<accession>A0A367KS20</accession>
<dbReference type="PANTHER" id="PTHR46242:SF1">
    <property type="entry name" value="ZINC FINGER CCHC DOMAIN-CONTAINING PROTEIN 9"/>
    <property type="match status" value="1"/>
</dbReference>
<dbReference type="GO" id="GO:0005730">
    <property type="term" value="C:nucleolus"/>
    <property type="evidence" value="ECO:0007669"/>
    <property type="project" value="TreeGrafter"/>
</dbReference>